<comment type="caution">
    <text evidence="2">The sequence shown here is derived from an EMBL/GenBank/DDBJ whole genome shotgun (WGS) entry which is preliminary data.</text>
</comment>
<accession>A0A848IP29</accession>
<dbReference type="AlphaFoldDB" id="A0A848IP29"/>
<dbReference type="Gene3D" id="3.90.226.10">
    <property type="entry name" value="2-enoyl-CoA Hydratase, Chain A, domain 1"/>
    <property type="match status" value="1"/>
</dbReference>
<dbReference type="InterPro" id="IPR001753">
    <property type="entry name" value="Enoyl-CoA_hydra/iso"/>
</dbReference>
<protein>
    <submittedName>
        <fullName evidence="2">Crotonase/enoyl-CoA hydratase family protein</fullName>
    </submittedName>
</protein>
<dbReference type="InterPro" id="IPR014748">
    <property type="entry name" value="Enoyl-CoA_hydra_C"/>
</dbReference>
<dbReference type="GO" id="GO:0003824">
    <property type="term" value="F:catalytic activity"/>
    <property type="evidence" value="ECO:0007669"/>
    <property type="project" value="UniProtKB-ARBA"/>
</dbReference>
<evidence type="ECO:0000313" key="2">
    <source>
        <dbReference type="EMBL" id="NMM04118.1"/>
    </source>
</evidence>
<dbReference type="RefSeq" id="WP_169490885.1">
    <property type="nucleotide sequence ID" value="NZ_JABBGJ010000071.1"/>
</dbReference>
<comment type="similarity">
    <text evidence="1">Belongs to the enoyl-CoA hydratase/isomerase family.</text>
</comment>
<dbReference type="SUPFAM" id="SSF52096">
    <property type="entry name" value="ClpP/crotonase"/>
    <property type="match status" value="1"/>
</dbReference>
<dbReference type="Pfam" id="PF00378">
    <property type="entry name" value="ECH_1"/>
    <property type="match status" value="1"/>
</dbReference>
<keyword evidence="3" id="KW-1185">Reference proteome</keyword>
<dbReference type="PANTHER" id="PTHR43802">
    <property type="entry name" value="ENOYL-COA HYDRATASE"/>
    <property type="match status" value="1"/>
</dbReference>
<dbReference type="Gene3D" id="1.10.12.10">
    <property type="entry name" value="Lyase 2-enoyl-coa Hydratase, Chain A, domain 2"/>
    <property type="match status" value="1"/>
</dbReference>
<dbReference type="Proteomes" id="UP000544134">
    <property type="component" value="Unassembled WGS sequence"/>
</dbReference>
<reference evidence="2 3" key="1">
    <citation type="submission" date="2020-04" db="EMBL/GenBank/DDBJ databases">
        <title>Paraburkholderia sp. RP-4-7 isolated from soil.</title>
        <authorList>
            <person name="Dahal R.H."/>
        </authorList>
    </citation>
    <scope>NUCLEOTIDE SEQUENCE [LARGE SCALE GENOMIC DNA]</scope>
    <source>
        <strain evidence="2 3">RP-4-7</strain>
    </source>
</reference>
<dbReference type="EMBL" id="JABBGJ010000071">
    <property type="protein sequence ID" value="NMM04118.1"/>
    <property type="molecule type" value="Genomic_DNA"/>
</dbReference>
<organism evidence="2 3">
    <name type="scientific">Paraburkholderia polaris</name>
    <dbReference type="NCBI Taxonomy" id="2728848"/>
    <lineage>
        <taxon>Bacteria</taxon>
        <taxon>Pseudomonadati</taxon>
        <taxon>Pseudomonadota</taxon>
        <taxon>Betaproteobacteria</taxon>
        <taxon>Burkholderiales</taxon>
        <taxon>Burkholderiaceae</taxon>
        <taxon>Paraburkholderia</taxon>
    </lineage>
</organism>
<dbReference type="CDD" id="cd06558">
    <property type="entry name" value="crotonase-like"/>
    <property type="match status" value="1"/>
</dbReference>
<dbReference type="InterPro" id="IPR029045">
    <property type="entry name" value="ClpP/crotonase-like_dom_sf"/>
</dbReference>
<sequence length="269" mass="29052">MNLADFDLTSDARTVTRHKLGNLLLIGLNRVPKRNAFDLDMREQLTLAYGEMERDKDVRCAVLYAHGGHFTGGLDLAQVSDALQGGNGGIPEGGVDWRGFFTAPRSKPVVCALQGWCLTLGIEIALATDVRVAAEDTRFSQMEVSRGIYPFGGATIRFPREVGWGNAMRWILTGEAFDVQEAMRIGLVQEVVPTGSQLQRAVVIAQSIAAQAPLGVQTALRSAMRAAREGEVAAAANLVPDLVALLESEDAAEGRRSFVERRPANFSGL</sequence>
<name>A0A848IP29_9BURK</name>
<dbReference type="PANTHER" id="PTHR43802:SF1">
    <property type="entry name" value="IP11341P-RELATED"/>
    <property type="match status" value="1"/>
</dbReference>
<gene>
    <name evidence="2" type="ORF">HHL24_40460</name>
</gene>
<evidence type="ECO:0000313" key="3">
    <source>
        <dbReference type="Proteomes" id="UP000544134"/>
    </source>
</evidence>
<dbReference type="NCBIfam" id="NF005126">
    <property type="entry name" value="PRK06563.1"/>
    <property type="match status" value="1"/>
</dbReference>
<evidence type="ECO:0000256" key="1">
    <source>
        <dbReference type="ARBA" id="ARBA00005254"/>
    </source>
</evidence>
<proteinExistence type="inferred from homology"/>